<gene>
    <name evidence="3" type="ORF">DP116_24720</name>
</gene>
<dbReference type="RefSeq" id="WP_169157674.1">
    <property type="nucleotide sequence ID" value="NZ_CAWPJE010000265.1"/>
</dbReference>
<dbReference type="Gene3D" id="1.10.1530.10">
    <property type="match status" value="1"/>
</dbReference>
<dbReference type="InterPro" id="IPR003767">
    <property type="entry name" value="Malate/L-lactate_DH-like"/>
</dbReference>
<accession>A0ABX1PFE1</accession>
<dbReference type="InterPro" id="IPR036111">
    <property type="entry name" value="Mal/L-sulfo/L-lacto_DH-like_sf"/>
</dbReference>
<dbReference type="Gene3D" id="3.30.1370.60">
    <property type="entry name" value="Hypothetical oxidoreductase yiak, domain 2"/>
    <property type="match status" value="1"/>
</dbReference>
<sequence>MSSYIKISAPSLYSFLDEVLSPYQLLGEVAEALKTHLVEANLCGMDSHGLQQIIGYVKSLQSGRINPQPQLRVNSERPTMIRIDGDRTPGQYAGQVAMDTALAAARQFGMAVVGVSNSNHFGMAGYYTRMAAEAGMIGFATSDTNGVDLAPYGGRKAKLGNNPISWGIPTGTPQPIILDMAAGTVSGGKVKHFGYQGLPIPLGWGLTEAGEPTQNPKQVAVNLPASYKGSGLAFVADLLCGPLLGTAAAMFKTKAIHDSANGTGHFFWVLDVEAWTNREEFEERVQSAIASLKQTPRLDVNQPIYYPGELEAITREERLLTGIPIPQALIDDLAVYFGEDSVSGLSG</sequence>
<evidence type="ECO:0000256" key="1">
    <source>
        <dbReference type="ARBA" id="ARBA00006056"/>
    </source>
</evidence>
<comment type="similarity">
    <text evidence="1">Belongs to the LDH2/MDH2 oxidoreductase family.</text>
</comment>
<keyword evidence="4" id="KW-1185">Reference proteome</keyword>
<dbReference type="PANTHER" id="PTHR11091">
    <property type="entry name" value="OXIDOREDUCTASE-RELATED"/>
    <property type="match status" value="1"/>
</dbReference>
<dbReference type="InterPro" id="IPR043144">
    <property type="entry name" value="Mal/L-sulf/L-lact_DH-like_ah"/>
</dbReference>
<organism evidence="3 4">
    <name type="scientific">Brasilonema bromeliae SPC951</name>
    <dbReference type="NCBI Taxonomy" id="385972"/>
    <lineage>
        <taxon>Bacteria</taxon>
        <taxon>Bacillati</taxon>
        <taxon>Cyanobacteriota</taxon>
        <taxon>Cyanophyceae</taxon>
        <taxon>Nostocales</taxon>
        <taxon>Scytonemataceae</taxon>
        <taxon>Brasilonema</taxon>
        <taxon>Bromeliae group (in: Brasilonema)</taxon>
    </lineage>
</organism>
<name>A0ABX1PFE1_9CYAN</name>
<dbReference type="EMBL" id="QMEB01000264">
    <property type="protein sequence ID" value="NMG22477.1"/>
    <property type="molecule type" value="Genomic_DNA"/>
</dbReference>
<protein>
    <submittedName>
        <fullName evidence="3">Ldh family oxidoreductase</fullName>
    </submittedName>
</protein>
<dbReference type="Pfam" id="PF02615">
    <property type="entry name" value="Ldh_2"/>
    <property type="match status" value="1"/>
</dbReference>
<comment type="caution">
    <text evidence="3">The sequence shown here is derived from an EMBL/GenBank/DDBJ whole genome shotgun (WGS) entry which is preliminary data.</text>
</comment>
<reference evidence="3 4" key="1">
    <citation type="submission" date="2018-06" db="EMBL/GenBank/DDBJ databases">
        <title>Comparative genomics of Brasilonema spp. strains.</title>
        <authorList>
            <person name="Alvarenga D.O."/>
            <person name="Fiore M.F."/>
            <person name="Varani A.M."/>
        </authorList>
    </citation>
    <scope>NUCLEOTIDE SEQUENCE [LARGE SCALE GENOMIC DNA]</scope>
    <source>
        <strain evidence="3 4">SPC951</strain>
    </source>
</reference>
<evidence type="ECO:0000256" key="2">
    <source>
        <dbReference type="ARBA" id="ARBA00023002"/>
    </source>
</evidence>
<dbReference type="Proteomes" id="UP000718564">
    <property type="component" value="Unassembled WGS sequence"/>
</dbReference>
<evidence type="ECO:0000313" key="4">
    <source>
        <dbReference type="Proteomes" id="UP000718564"/>
    </source>
</evidence>
<keyword evidence="2" id="KW-0560">Oxidoreductase</keyword>
<evidence type="ECO:0000313" key="3">
    <source>
        <dbReference type="EMBL" id="NMG22477.1"/>
    </source>
</evidence>
<dbReference type="SUPFAM" id="SSF89733">
    <property type="entry name" value="L-sulfolactate dehydrogenase-like"/>
    <property type="match status" value="1"/>
</dbReference>
<dbReference type="InterPro" id="IPR043143">
    <property type="entry name" value="Mal/L-sulf/L-lact_DH-like_NADP"/>
</dbReference>
<dbReference type="PANTHER" id="PTHR11091:SF0">
    <property type="entry name" value="MALATE DEHYDROGENASE"/>
    <property type="match status" value="1"/>
</dbReference>
<proteinExistence type="inferred from homology"/>